<dbReference type="SUPFAM" id="SSF55874">
    <property type="entry name" value="ATPase domain of HSP90 chaperone/DNA topoisomerase II/histidine kinase"/>
    <property type="match status" value="1"/>
</dbReference>
<reference evidence="3" key="1">
    <citation type="submission" date="2016-11" db="EMBL/GenBank/DDBJ databases">
        <authorList>
            <person name="Varghese N."/>
            <person name="Submissions S."/>
        </authorList>
    </citation>
    <scope>NUCLEOTIDE SEQUENCE [LARGE SCALE GENOMIC DNA]</scope>
    <source>
        <strain evidence="3">DSM 17963</strain>
    </source>
</reference>
<evidence type="ECO:0000313" key="2">
    <source>
        <dbReference type="EMBL" id="SHH64883.1"/>
    </source>
</evidence>
<dbReference type="AlphaFoldDB" id="A0A1M5UQE1"/>
<evidence type="ECO:0000259" key="1">
    <source>
        <dbReference type="SMART" id="SM00387"/>
    </source>
</evidence>
<keyword evidence="2" id="KW-0808">Transferase</keyword>
<dbReference type="InterPro" id="IPR036890">
    <property type="entry name" value="HATPase_C_sf"/>
</dbReference>
<sequence>MTTTTNNKEEALILREQDVVPLRNRVKEYGVKIGMSILNQTKLITATSELVRNLLKYGGGGKVIIESVSNGRDNGVRVTFIDNGPGIADIDLAMKDGYSTGKSLGLGLPGTKRLVNEFDIKSELGNGTTVTITKWKNG</sequence>
<dbReference type="EMBL" id="FQWC01000009">
    <property type="protein sequence ID" value="SHH64883.1"/>
    <property type="molecule type" value="Genomic_DNA"/>
</dbReference>
<dbReference type="GO" id="GO:0016301">
    <property type="term" value="F:kinase activity"/>
    <property type="evidence" value="ECO:0007669"/>
    <property type="project" value="UniProtKB-KW"/>
</dbReference>
<keyword evidence="3" id="KW-1185">Reference proteome</keyword>
<evidence type="ECO:0000313" key="3">
    <source>
        <dbReference type="Proteomes" id="UP000184071"/>
    </source>
</evidence>
<dbReference type="STRING" id="370979.SAMN05443663_109110"/>
<dbReference type="RefSeq" id="WP_073417559.1">
    <property type="nucleotide sequence ID" value="NZ_FQWC01000009.1"/>
</dbReference>
<dbReference type="Gene3D" id="3.30.565.10">
    <property type="entry name" value="Histidine kinase-like ATPase, C-terminal domain"/>
    <property type="match status" value="1"/>
</dbReference>
<dbReference type="Proteomes" id="UP000184071">
    <property type="component" value="Unassembled WGS sequence"/>
</dbReference>
<accession>A0A1M5UQE1</accession>
<dbReference type="SMART" id="SM00387">
    <property type="entry name" value="HATPase_c"/>
    <property type="match status" value="1"/>
</dbReference>
<organism evidence="2 3">
    <name type="scientific">Flavobacterium defluvii</name>
    <dbReference type="NCBI Taxonomy" id="370979"/>
    <lineage>
        <taxon>Bacteria</taxon>
        <taxon>Pseudomonadati</taxon>
        <taxon>Bacteroidota</taxon>
        <taxon>Flavobacteriia</taxon>
        <taxon>Flavobacteriales</taxon>
        <taxon>Flavobacteriaceae</taxon>
        <taxon>Flavobacterium</taxon>
    </lineage>
</organism>
<gene>
    <name evidence="2" type="ORF">SAMN05443663_109110</name>
</gene>
<dbReference type="InterPro" id="IPR003594">
    <property type="entry name" value="HATPase_dom"/>
</dbReference>
<keyword evidence="2" id="KW-0418">Kinase</keyword>
<protein>
    <submittedName>
        <fullName evidence="2">Serine/threonine-protein kinase RsbT</fullName>
    </submittedName>
</protein>
<name>A0A1M5UQE1_9FLAO</name>
<feature type="domain" description="Histidine kinase/HSP90-like ATPase" evidence="1">
    <location>
        <begin position="38"/>
        <end position="138"/>
    </location>
</feature>
<dbReference type="CDD" id="cd16934">
    <property type="entry name" value="HATPase_RsbT-like"/>
    <property type="match status" value="1"/>
</dbReference>
<dbReference type="OrthoDB" id="9797578at2"/>
<proteinExistence type="predicted"/>
<dbReference type="Pfam" id="PF02518">
    <property type="entry name" value="HATPase_c"/>
    <property type="match status" value="1"/>
</dbReference>